<dbReference type="STRING" id="51642.NSMM_740002"/>
<keyword evidence="2" id="KW-1185">Reference proteome</keyword>
<proteinExistence type="predicted"/>
<dbReference type="AlphaFoldDB" id="A0A1G5SHV5"/>
<organism evidence="1 2">
    <name type="scientific">Nitrosomonas mobilis</name>
    <dbReference type="NCBI Taxonomy" id="51642"/>
    <lineage>
        <taxon>Bacteria</taxon>
        <taxon>Pseudomonadati</taxon>
        <taxon>Pseudomonadota</taxon>
        <taxon>Betaproteobacteria</taxon>
        <taxon>Nitrosomonadales</taxon>
        <taxon>Nitrosomonadaceae</taxon>
        <taxon>Nitrosomonas</taxon>
    </lineage>
</organism>
<evidence type="ECO:0000313" key="1">
    <source>
        <dbReference type="EMBL" id="SCZ86764.1"/>
    </source>
</evidence>
<dbReference type="EMBL" id="FMWO01000085">
    <property type="protein sequence ID" value="SCZ86764.1"/>
    <property type="molecule type" value="Genomic_DNA"/>
</dbReference>
<evidence type="ECO:0000313" key="2">
    <source>
        <dbReference type="Proteomes" id="UP000198729"/>
    </source>
</evidence>
<dbReference type="Proteomes" id="UP000198729">
    <property type="component" value="Unassembled WGS sequence"/>
</dbReference>
<sequence>MSELRGRFCTFMGLDPFVDHASINRWAIRFLPLLEIF</sequence>
<protein>
    <submittedName>
        <fullName evidence="1">Uncharacterized protein</fullName>
    </submittedName>
</protein>
<reference evidence="1 2" key="1">
    <citation type="submission" date="2016-10" db="EMBL/GenBank/DDBJ databases">
        <authorList>
            <person name="de Groot N.N."/>
        </authorList>
    </citation>
    <scope>NUCLEOTIDE SEQUENCE [LARGE SCALE GENOMIC DNA]</scope>
    <source>
        <strain evidence="1">1</strain>
    </source>
</reference>
<gene>
    <name evidence="1" type="ORF">NSMM_740002</name>
</gene>
<name>A0A1G5SHV5_9PROT</name>
<accession>A0A1G5SHV5</accession>